<evidence type="ECO:0000256" key="2">
    <source>
        <dbReference type="ARBA" id="ARBA00022692"/>
    </source>
</evidence>
<dbReference type="STRING" id="320771.Cflav_PD1842"/>
<evidence type="ECO:0000259" key="6">
    <source>
        <dbReference type="Pfam" id="PF07291"/>
    </source>
</evidence>
<sequence precursor="true">MKPGITKDLSSLFLRLALGMAFLSAVADRFGMWGSFSQPNVGWGDWEHFVKYTEKLNWFAPHSLISILAWVATILEIVLGITLILGLFTRTSAIASGALLTLFAVTITIALGIKAPFNYSVFTAAAGSFLLATIDRYRWSLEGALRTGLKSNAVATIEVSAPDCSKR</sequence>
<keyword evidence="3 5" id="KW-1133">Transmembrane helix</keyword>
<feature type="transmembrane region" description="Helical" evidence="5">
    <location>
        <begin position="64"/>
        <end position="87"/>
    </location>
</feature>
<evidence type="ECO:0000256" key="4">
    <source>
        <dbReference type="ARBA" id="ARBA00023136"/>
    </source>
</evidence>
<gene>
    <name evidence="7" type="ORF">Cflav_PD1842</name>
</gene>
<dbReference type="GO" id="GO:0016020">
    <property type="term" value="C:membrane"/>
    <property type="evidence" value="ECO:0007669"/>
    <property type="project" value="UniProtKB-SubCell"/>
</dbReference>
<dbReference type="EMBL" id="ABOX02000038">
    <property type="protein sequence ID" value="EEF58746.1"/>
    <property type="molecule type" value="Genomic_DNA"/>
</dbReference>
<dbReference type="RefSeq" id="WP_007417271.1">
    <property type="nucleotide sequence ID" value="NZ_ABOX02000038.1"/>
</dbReference>
<evidence type="ECO:0000256" key="5">
    <source>
        <dbReference type="SAM" id="Phobius"/>
    </source>
</evidence>
<proteinExistence type="predicted"/>
<dbReference type="AlphaFoldDB" id="B9XN84"/>
<comment type="caution">
    <text evidence="7">The sequence shown here is derived from an EMBL/GenBank/DDBJ whole genome shotgun (WGS) entry which is preliminary data.</text>
</comment>
<keyword evidence="8" id="KW-1185">Reference proteome</keyword>
<keyword evidence="2 5" id="KW-0812">Transmembrane</keyword>
<evidence type="ECO:0000313" key="7">
    <source>
        <dbReference type="EMBL" id="EEF58746.1"/>
    </source>
</evidence>
<comment type="subcellular location">
    <subcellularLocation>
        <location evidence="1">Membrane</location>
        <topology evidence="1">Multi-pass membrane protein</topology>
    </subcellularLocation>
</comment>
<dbReference type="GO" id="GO:0030416">
    <property type="term" value="P:methylamine metabolic process"/>
    <property type="evidence" value="ECO:0007669"/>
    <property type="project" value="InterPro"/>
</dbReference>
<dbReference type="Proteomes" id="UP000003688">
    <property type="component" value="Unassembled WGS sequence"/>
</dbReference>
<feature type="domain" description="Methylamine utilisation protein MauE" evidence="6">
    <location>
        <begin position="11"/>
        <end position="111"/>
    </location>
</feature>
<accession>B9XN84</accession>
<dbReference type="InterPro" id="IPR009908">
    <property type="entry name" value="Methylamine_util_MauE"/>
</dbReference>
<feature type="transmembrane region" description="Helical" evidence="5">
    <location>
        <begin position="94"/>
        <end position="113"/>
    </location>
</feature>
<name>B9XN84_PEDPL</name>
<keyword evidence="4 5" id="KW-0472">Membrane</keyword>
<protein>
    <submittedName>
        <fullName evidence="7">DoxX family protein</fullName>
    </submittedName>
</protein>
<dbReference type="OrthoDB" id="6448027at2"/>
<organism evidence="7 8">
    <name type="scientific">Pedosphaera parvula (strain Ellin514)</name>
    <dbReference type="NCBI Taxonomy" id="320771"/>
    <lineage>
        <taxon>Bacteria</taxon>
        <taxon>Pseudomonadati</taxon>
        <taxon>Verrucomicrobiota</taxon>
        <taxon>Pedosphaerae</taxon>
        <taxon>Pedosphaerales</taxon>
        <taxon>Pedosphaeraceae</taxon>
        <taxon>Pedosphaera</taxon>
    </lineage>
</organism>
<evidence type="ECO:0000256" key="3">
    <source>
        <dbReference type="ARBA" id="ARBA00022989"/>
    </source>
</evidence>
<dbReference type="Pfam" id="PF07291">
    <property type="entry name" value="MauE"/>
    <property type="match status" value="1"/>
</dbReference>
<evidence type="ECO:0000313" key="8">
    <source>
        <dbReference type="Proteomes" id="UP000003688"/>
    </source>
</evidence>
<reference evidence="7 8" key="1">
    <citation type="journal article" date="2011" name="J. Bacteriol.">
        <title>Genome sequence of 'Pedosphaera parvula' Ellin514, an aerobic Verrucomicrobial isolate from pasture soil.</title>
        <authorList>
            <person name="Kant R."/>
            <person name="van Passel M.W."/>
            <person name="Sangwan P."/>
            <person name="Palva A."/>
            <person name="Lucas S."/>
            <person name="Copeland A."/>
            <person name="Lapidus A."/>
            <person name="Glavina Del Rio T."/>
            <person name="Dalin E."/>
            <person name="Tice H."/>
            <person name="Bruce D."/>
            <person name="Goodwin L."/>
            <person name="Pitluck S."/>
            <person name="Chertkov O."/>
            <person name="Larimer F.W."/>
            <person name="Land M.L."/>
            <person name="Hauser L."/>
            <person name="Brettin T.S."/>
            <person name="Detter J.C."/>
            <person name="Han S."/>
            <person name="de Vos W.M."/>
            <person name="Janssen P.H."/>
            <person name="Smidt H."/>
        </authorList>
    </citation>
    <scope>NUCLEOTIDE SEQUENCE [LARGE SCALE GENOMIC DNA]</scope>
    <source>
        <strain evidence="7 8">Ellin514</strain>
    </source>
</reference>
<evidence type="ECO:0000256" key="1">
    <source>
        <dbReference type="ARBA" id="ARBA00004141"/>
    </source>
</evidence>